<protein>
    <submittedName>
        <fullName evidence="1">Uncharacterized protein</fullName>
    </submittedName>
</protein>
<reference evidence="1 2" key="1">
    <citation type="journal article" date="2012" name="J. Bacteriol.">
        <title>Genome sequence of Thalassospira xiamenensis type strain M-5.</title>
        <authorList>
            <person name="Lai Q."/>
            <person name="Shao Z."/>
        </authorList>
    </citation>
    <scope>NUCLEOTIDE SEQUENCE [LARGE SCALE GENOMIC DNA]</scope>
    <source>
        <strain evidence="1 2">M-5</strain>
    </source>
</reference>
<sequence>MTSFLAIIVGTAILMSVLFGSEPRAVPVLDAPAAQQVTPRNSTRAAYGEMVAYQLLFYSQAAISAAKTRASCDNAVCNLSLSDSDVQAALNDIFSDLDDFSGEDGFASSTSLAGGNWYVVSWAIGNRELQAAIRANIMNMNVSNSMIGTVQDDGTIELMNGSNFGGTAPAGATEGTTVRIGFK</sequence>
<dbReference type="KEGG" id="txi:TH3_21713"/>
<dbReference type="RefSeq" id="WP_007091013.1">
    <property type="nucleotide sequence ID" value="NZ_CP004389.1"/>
</dbReference>
<dbReference type="Proteomes" id="UP000007127">
    <property type="component" value="Plasmid"/>
</dbReference>
<organism evidence="1 2">
    <name type="scientific">Thalassospira xiamenensis M-5 = DSM 17429</name>
    <dbReference type="NCBI Taxonomy" id="1123366"/>
    <lineage>
        <taxon>Bacteria</taxon>
        <taxon>Pseudomonadati</taxon>
        <taxon>Pseudomonadota</taxon>
        <taxon>Alphaproteobacteria</taxon>
        <taxon>Rhodospirillales</taxon>
        <taxon>Thalassospiraceae</taxon>
        <taxon>Thalassospira</taxon>
    </lineage>
</organism>
<gene>
    <name evidence="1" type="ORF">TH3_21713</name>
</gene>
<keyword evidence="1" id="KW-0614">Plasmid</keyword>
<evidence type="ECO:0000313" key="1">
    <source>
        <dbReference type="EMBL" id="AJD54415.1"/>
    </source>
</evidence>
<dbReference type="AlphaFoldDB" id="A0AB72UJQ2"/>
<evidence type="ECO:0000313" key="2">
    <source>
        <dbReference type="Proteomes" id="UP000007127"/>
    </source>
</evidence>
<geneLocation type="plasmid" evidence="2"/>
<dbReference type="GeneID" id="31929980"/>
<proteinExistence type="predicted"/>
<accession>A0AB72UJQ2</accession>
<name>A0AB72UJQ2_9PROT</name>
<dbReference type="EMBL" id="CP004389">
    <property type="protein sequence ID" value="AJD54415.1"/>
    <property type="molecule type" value="Genomic_DNA"/>
</dbReference>